<dbReference type="AlphaFoldDB" id="A0A4Z1EU10"/>
<dbReference type="InterPro" id="IPR022742">
    <property type="entry name" value="Hydrolase_4"/>
</dbReference>
<evidence type="ECO:0000259" key="1">
    <source>
        <dbReference type="Pfam" id="PF12146"/>
    </source>
</evidence>
<dbReference type="GO" id="GO:0016020">
    <property type="term" value="C:membrane"/>
    <property type="evidence" value="ECO:0007669"/>
    <property type="project" value="TreeGrafter"/>
</dbReference>
<sequence length="276" mass="29201">MPFITLNQKSIFYTLTPQTENLQKPVTTLFIHGLGSSSTFYHTVIPSLSGVSTCIALDTPGSGLSSLGDSNSPQTVASIVDDAIALLHALSETAVKGKVWVVGHSMGGIIACEIAIRYAQRVEGLVLIGPVVPSPVLTEVFGKRIETVRKDGLEPLANSIPEAATGAQASSTQKAFIRSLILGTSTQGYISSCEVIASASRPDYAKIDVPMMVLAGSEDKTASYKGCKMIHDEAGVSAQKKCVRILPGVGHWHAIEAPESVAKEFTEFVDSIDNQV</sequence>
<evidence type="ECO:0000313" key="2">
    <source>
        <dbReference type="EMBL" id="TGO12641.1"/>
    </source>
</evidence>
<reference evidence="2 3" key="1">
    <citation type="submission" date="2017-12" db="EMBL/GenBank/DDBJ databases">
        <title>Comparative genomics of Botrytis spp.</title>
        <authorList>
            <person name="Valero-Jimenez C.A."/>
            <person name="Tapia P."/>
            <person name="Veloso J."/>
            <person name="Silva-Moreno E."/>
            <person name="Staats M."/>
            <person name="Valdes J.H."/>
            <person name="Van Kan J.A.L."/>
        </authorList>
    </citation>
    <scope>NUCLEOTIDE SEQUENCE [LARGE SCALE GENOMIC DNA]</scope>
    <source>
        <strain evidence="2 3">Bt9001</strain>
    </source>
</reference>
<dbReference type="SUPFAM" id="SSF53474">
    <property type="entry name" value="alpha/beta-Hydrolases"/>
    <property type="match status" value="1"/>
</dbReference>
<organism evidence="2 3">
    <name type="scientific">Botrytis tulipae</name>
    <dbReference type="NCBI Taxonomy" id="87230"/>
    <lineage>
        <taxon>Eukaryota</taxon>
        <taxon>Fungi</taxon>
        <taxon>Dikarya</taxon>
        <taxon>Ascomycota</taxon>
        <taxon>Pezizomycotina</taxon>
        <taxon>Leotiomycetes</taxon>
        <taxon>Helotiales</taxon>
        <taxon>Sclerotiniaceae</taxon>
        <taxon>Botrytis</taxon>
    </lineage>
</organism>
<comment type="caution">
    <text evidence="2">The sequence shown here is derived from an EMBL/GenBank/DDBJ whole genome shotgun (WGS) entry which is preliminary data.</text>
</comment>
<proteinExistence type="predicted"/>
<keyword evidence="3" id="KW-1185">Reference proteome</keyword>
<dbReference type="OrthoDB" id="2498029at2759"/>
<dbReference type="EMBL" id="PQXH01000085">
    <property type="protein sequence ID" value="TGO12641.1"/>
    <property type="molecule type" value="Genomic_DNA"/>
</dbReference>
<dbReference type="Pfam" id="PF12146">
    <property type="entry name" value="Hydrolase_4"/>
    <property type="match status" value="1"/>
</dbReference>
<dbReference type="InterPro" id="IPR000073">
    <property type="entry name" value="AB_hydrolase_1"/>
</dbReference>
<protein>
    <recommendedName>
        <fullName evidence="1">Serine aminopeptidase S33 domain-containing protein</fullName>
    </recommendedName>
</protein>
<dbReference type="PRINTS" id="PR00111">
    <property type="entry name" value="ABHYDROLASE"/>
</dbReference>
<dbReference type="GO" id="GO:0047372">
    <property type="term" value="F:monoacylglycerol lipase activity"/>
    <property type="evidence" value="ECO:0007669"/>
    <property type="project" value="TreeGrafter"/>
</dbReference>
<dbReference type="PANTHER" id="PTHR43798">
    <property type="entry name" value="MONOACYLGLYCEROL LIPASE"/>
    <property type="match status" value="1"/>
</dbReference>
<dbReference type="Proteomes" id="UP000297777">
    <property type="component" value="Unassembled WGS sequence"/>
</dbReference>
<name>A0A4Z1EU10_9HELO</name>
<evidence type="ECO:0000313" key="3">
    <source>
        <dbReference type="Proteomes" id="UP000297777"/>
    </source>
</evidence>
<dbReference type="PANTHER" id="PTHR43798:SF5">
    <property type="entry name" value="MONOACYLGLYCEROL LIPASE ABHD6"/>
    <property type="match status" value="1"/>
</dbReference>
<feature type="domain" description="Serine aminopeptidase S33" evidence="1">
    <location>
        <begin position="29"/>
        <end position="251"/>
    </location>
</feature>
<dbReference type="InterPro" id="IPR029058">
    <property type="entry name" value="AB_hydrolase_fold"/>
</dbReference>
<accession>A0A4Z1EU10</accession>
<gene>
    <name evidence="2" type="ORF">BTUL_0085g00460</name>
</gene>
<dbReference type="GO" id="GO:0046464">
    <property type="term" value="P:acylglycerol catabolic process"/>
    <property type="evidence" value="ECO:0007669"/>
    <property type="project" value="TreeGrafter"/>
</dbReference>
<dbReference type="Gene3D" id="3.40.50.1820">
    <property type="entry name" value="alpha/beta hydrolase"/>
    <property type="match status" value="1"/>
</dbReference>
<dbReference type="InterPro" id="IPR050266">
    <property type="entry name" value="AB_hydrolase_sf"/>
</dbReference>